<reference evidence="1" key="1">
    <citation type="submission" date="2018-02" db="EMBL/GenBank/DDBJ databases">
        <title>Rhizophora mucronata_Transcriptome.</title>
        <authorList>
            <person name="Meera S.P."/>
            <person name="Sreeshan A."/>
            <person name="Augustine A."/>
        </authorList>
    </citation>
    <scope>NUCLEOTIDE SEQUENCE</scope>
    <source>
        <tissue evidence="1">Leaf</tissue>
    </source>
</reference>
<name>A0A2P2PRS8_RHIMU</name>
<dbReference type="EMBL" id="GGEC01076954">
    <property type="protein sequence ID" value="MBX57438.1"/>
    <property type="molecule type" value="Transcribed_RNA"/>
</dbReference>
<organism evidence="1">
    <name type="scientific">Rhizophora mucronata</name>
    <name type="common">Asiatic mangrove</name>
    <dbReference type="NCBI Taxonomy" id="61149"/>
    <lineage>
        <taxon>Eukaryota</taxon>
        <taxon>Viridiplantae</taxon>
        <taxon>Streptophyta</taxon>
        <taxon>Embryophyta</taxon>
        <taxon>Tracheophyta</taxon>
        <taxon>Spermatophyta</taxon>
        <taxon>Magnoliopsida</taxon>
        <taxon>eudicotyledons</taxon>
        <taxon>Gunneridae</taxon>
        <taxon>Pentapetalae</taxon>
        <taxon>rosids</taxon>
        <taxon>fabids</taxon>
        <taxon>Malpighiales</taxon>
        <taxon>Rhizophoraceae</taxon>
        <taxon>Rhizophora</taxon>
    </lineage>
</organism>
<sequence length="98" mass="11403">MYILLNLLLLQYGPLQLKYMTFLIDSSDCFSFSSLTLFDTIAEDEADKFLAWDTDLTLFLACWFRDLIVLFHLQIPWSFRASTAPMLVAIIQDLLIED</sequence>
<proteinExistence type="predicted"/>
<protein>
    <submittedName>
        <fullName evidence="1">Uncharacterized protein</fullName>
    </submittedName>
</protein>
<evidence type="ECO:0000313" key="1">
    <source>
        <dbReference type="EMBL" id="MBX57438.1"/>
    </source>
</evidence>
<dbReference type="AlphaFoldDB" id="A0A2P2PRS8"/>
<accession>A0A2P2PRS8</accession>